<comment type="similarity">
    <text evidence="5">Belongs to the binding-protein-dependent transport system permease family.</text>
</comment>
<reference evidence="8 10" key="1">
    <citation type="submission" date="2022-09" db="EMBL/GenBank/DDBJ databases">
        <title>Enrichment on poylsaccharides allowed isolation of novel metabolic and taxonomic groups of Haloarchaea.</title>
        <authorList>
            <person name="Sorokin D.Y."/>
            <person name="Elcheninov A.G."/>
            <person name="Khizhniak T.V."/>
            <person name="Kolganova T.V."/>
            <person name="Kublanov I.V."/>
        </authorList>
    </citation>
    <scope>NUCLEOTIDE SEQUENCE</scope>
    <source>
        <strain evidence="9 10">AArc-m2/3/4</strain>
        <strain evidence="8">AArc-xg1-1</strain>
    </source>
</reference>
<evidence type="ECO:0000256" key="4">
    <source>
        <dbReference type="ARBA" id="ARBA00023136"/>
    </source>
</evidence>
<keyword evidence="2 5" id="KW-0812">Transmembrane</keyword>
<sequence length="338" mass="36334">MTDDDIQSDGGATKEEIFGTGDAVERARTPPAQRLKRMYDIYVRTPLLVGWSDWRTRIGGLGILFYILMGTVGVLIVPSPQINEGPNFLGPFEDFSIITGTDYIGRSVGKQVVHSTPAMLQMALAGIVFAIGLGVLIGLVAGYKGGTIDRALMTVTDVFIVLPGLPLIIVIASIYPPRDPFLVGSILAINAWAGLARQLRSQVLTLREEDYVEAARAMGLGTPTIIMQEIMPKLAPFILISAAGAATAVIVASVALYFLGILPFTSDNWGVMMNFARLRGNAIANPGHAGHWLFLPLLALSGLTFALTLFSQGLDRVFNPQLRARHSKTVTDDEGGEP</sequence>
<evidence type="ECO:0000256" key="5">
    <source>
        <dbReference type="RuleBase" id="RU363032"/>
    </source>
</evidence>
<keyword evidence="10" id="KW-1185">Reference proteome</keyword>
<evidence type="ECO:0000256" key="1">
    <source>
        <dbReference type="ARBA" id="ARBA00004141"/>
    </source>
</evidence>
<comment type="subcellular location">
    <subcellularLocation>
        <location evidence="5">Cell membrane</location>
        <topology evidence="5">Multi-pass membrane protein</topology>
    </subcellularLocation>
    <subcellularLocation>
        <location evidence="1">Membrane</location>
        <topology evidence="1">Multi-pass membrane protein</topology>
    </subcellularLocation>
</comment>
<feature type="domain" description="ABC transmembrane type-1" evidence="7">
    <location>
        <begin position="116"/>
        <end position="311"/>
    </location>
</feature>
<dbReference type="CDD" id="cd06261">
    <property type="entry name" value="TM_PBP2"/>
    <property type="match status" value="1"/>
</dbReference>
<feature type="region of interest" description="Disordered" evidence="6">
    <location>
        <begin position="1"/>
        <end position="21"/>
    </location>
</feature>
<evidence type="ECO:0000256" key="3">
    <source>
        <dbReference type="ARBA" id="ARBA00022989"/>
    </source>
</evidence>
<dbReference type="Proteomes" id="UP001321018">
    <property type="component" value="Unassembled WGS sequence"/>
</dbReference>
<dbReference type="Gene3D" id="1.10.3720.10">
    <property type="entry name" value="MetI-like"/>
    <property type="match status" value="1"/>
</dbReference>
<protein>
    <submittedName>
        <fullName evidence="8">ABC transporter permease</fullName>
    </submittedName>
</protein>
<dbReference type="GO" id="GO:0005886">
    <property type="term" value="C:plasma membrane"/>
    <property type="evidence" value="ECO:0007669"/>
    <property type="project" value="UniProtKB-SubCell"/>
</dbReference>
<dbReference type="AlphaFoldDB" id="A0AAP2YY93"/>
<evidence type="ECO:0000313" key="11">
    <source>
        <dbReference type="Proteomes" id="UP001321018"/>
    </source>
</evidence>
<dbReference type="Proteomes" id="UP001320972">
    <property type="component" value="Unassembled WGS sequence"/>
</dbReference>
<gene>
    <name evidence="9" type="ORF">OB955_06135</name>
    <name evidence="8" type="ORF">OB960_07640</name>
</gene>
<evidence type="ECO:0000256" key="6">
    <source>
        <dbReference type="SAM" id="MobiDB-lite"/>
    </source>
</evidence>
<evidence type="ECO:0000313" key="10">
    <source>
        <dbReference type="Proteomes" id="UP001320972"/>
    </source>
</evidence>
<dbReference type="InterPro" id="IPR000515">
    <property type="entry name" value="MetI-like"/>
</dbReference>
<organism evidence="8 11">
    <name type="scientific">Natronoglomus mannanivorans</name>
    <dbReference type="NCBI Taxonomy" id="2979990"/>
    <lineage>
        <taxon>Archaea</taxon>
        <taxon>Methanobacteriati</taxon>
        <taxon>Methanobacteriota</taxon>
        <taxon>Stenosarchaea group</taxon>
        <taxon>Halobacteria</taxon>
        <taxon>Halobacteriales</taxon>
        <taxon>Natrialbaceae</taxon>
        <taxon>Natronoglomus</taxon>
    </lineage>
</organism>
<feature type="transmembrane region" description="Helical" evidence="5">
    <location>
        <begin position="237"/>
        <end position="264"/>
    </location>
</feature>
<dbReference type="EMBL" id="JAOPKB010000002">
    <property type="protein sequence ID" value="MCU4972313.1"/>
    <property type="molecule type" value="Genomic_DNA"/>
</dbReference>
<dbReference type="Pfam" id="PF00528">
    <property type="entry name" value="BPD_transp_1"/>
    <property type="match status" value="1"/>
</dbReference>
<keyword evidence="5" id="KW-0813">Transport</keyword>
<feature type="compositionally biased region" description="Basic and acidic residues" evidence="6">
    <location>
        <begin position="12"/>
        <end position="21"/>
    </location>
</feature>
<dbReference type="PANTHER" id="PTHR42729">
    <property type="entry name" value="OLIGO/DIPEPTIDE TRANSPORT, PERMEASE PROTEIN (DPPC-2)"/>
    <property type="match status" value="1"/>
</dbReference>
<evidence type="ECO:0000313" key="8">
    <source>
        <dbReference type="EMBL" id="MCU4741272.1"/>
    </source>
</evidence>
<name>A0AAP2YY93_9EURY</name>
<dbReference type="RefSeq" id="WP_338003100.1">
    <property type="nucleotide sequence ID" value="NZ_JAOPKA010000003.1"/>
</dbReference>
<feature type="transmembrane region" description="Helical" evidence="5">
    <location>
        <begin position="181"/>
        <end position="199"/>
    </location>
</feature>
<feature type="transmembrane region" description="Helical" evidence="5">
    <location>
        <begin position="122"/>
        <end position="143"/>
    </location>
</feature>
<dbReference type="PROSITE" id="PS50928">
    <property type="entry name" value="ABC_TM1"/>
    <property type="match status" value="1"/>
</dbReference>
<dbReference type="EMBL" id="JAOPKA010000003">
    <property type="protein sequence ID" value="MCU4741272.1"/>
    <property type="molecule type" value="Genomic_DNA"/>
</dbReference>
<comment type="caution">
    <text evidence="8">The sequence shown here is derived from an EMBL/GenBank/DDBJ whole genome shotgun (WGS) entry which is preliminary data.</text>
</comment>
<proteinExistence type="inferred from homology"/>
<dbReference type="SUPFAM" id="SSF161098">
    <property type="entry name" value="MetI-like"/>
    <property type="match status" value="1"/>
</dbReference>
<evidence type="ECO:0000256" key="2">
    <source>
        <dbReference type="ARBA" id="ARBA00022692"/>
    </source>
</evidence>
<keyword evidence="3 5" id="KW-1133">Transmembrane helix</keyword>
<feature type="transmembrane region" description="Helical" evidence="5">
    <location>
        <begin position="155"/>
        <end position="175"/>
    </location>
</feature>
<keyword evidence="4 5" id="KW-0472">Membrane</keyword>
<feature type="transmembrane region" description="Helical" evidence="5">
    <location>
        <begin position="289"/>
        <end position="310"/>
    </location>
</feature>
<evidence type="ECO:0000313" key="9">
    <source>
        <dbReference type="EMBL" id="MCU4972313.1"/>
    </source>
</evidence>
<feature type="transmembrane region" description="Helical" evidence="5">
    <location>
        <begin position="58"/>
        <end position="77"/>
    </location>
</feature>
<dbReference type="GO" id="GO:0055085">
    <property type="term" value="P:transmembrane transport"/>
    <property type="evidence" value="ECO:0007669"/>
    <property type="project" value="InterPro"/>
</dbReference>
<dbReference type="PANTHER" id="PTHR42729:SF1">
    <property type="entry name" value="OLIGO_DIPEPTIDE TRANSPORT, PERMEASE PROTEIN (DPPC-2)"/>
    <property type="match status" value="1"/>
</dbReference>
<accession>A0AAP2YY93</accession>
<dbReference type="InterPro" id="IPR035906">
    <property type="entry name" value="MetI-like_sf"/>
</dbReference>
<evidence type="ECO:0000259" key="7">
    <source>
        <dbReference type="PROSITE" id="PS50928"/>
    </source>
</evidence>